<dbReference type="EC" id="4.6.1.24" evidence="2"/>
<dbReference type="InterPro" id="IPR000026">
    <property type="entry name" value="N1-like"/>
</dbReference>
<keyword evidence="3" id="KW-0540">Nuclease</keyword>
<evidence type="ECO:0000256" key="7">
    <source>
        <dbReference type="ARBA" id="ARBA00023239"/>
    </source>
</evidence>
<organism evidence="10 11">
    <name type="scientific">Mollisia scopiformis</name>
    <name type="common">Conifer needle endophyte fungus</name>
    <name type="synonym">Phialocephala scopiformis</name>
    <dbReference type="NCBI Taxonomy" id="149040"/>
    <lineage>
        <taxon>Eukaryota</taxon>
        <taxon>Fungi</taxon>
        <taxon>Dikarya</taxon>
        <taxon>Ascomycota</taxon>
        <taxon>Pezizomycotina</taxon>
        <taxon>Leotiomycetes</taxon>
        <taxon>Helotiales</taxon>
        <taxon>Mollisiaceae</taxon>
        <taxon>Mollisia</taxon>
    </lineage>
</organism>
<proteinExistence type="inferred from homology"/>
<evidence type="ECO:0000256" key="3">
    <source>
        <dbReference type="ARBA" id="ARBA00022722"/>
    </source>
</evidence>
<dbReference type="KEGG" id="psco:LY89DRAFT_778946"/>
<evidence type="ECO:0000256" key="9">
    <source>
        <dbReference type="SAM" id="SignalP"/>
    </source>
</evidence>
<comment type="similarity">
    <text evidence="1">Belongs to the ribonuclease N1/T1 family.</text>
</comment>
<gene>
    <name evidence="10" type="ORF">LY89DRAFT_778946</name>
</gene>
<dbReference type="OrthoDB" id="5425539at2759"/>
<reference evidence="10 11" key="1">
    <citation type="submission" date="2015-10" db="EMBL/GenBank/DDBJ databases">
        <title>Full genome of DAOMC 229536 Phialocephala scopiformis, a fungal endophyte of spruce producing the potent anti-insectan compound rugulosin.</title>
        <authorList>
            <consortium name="DOE Joint Genome Institute"/>
            <person name="Walker A.K."/>
            <person name="Frasz S.L."/>
            <person name="Seifert K.A."/>
            <person name="Miller J.D."/>
            <person name="Mondo S.J."/>
            <person name="Labutti K."/>
            <person name="Lipzen A."/>
            <person name="Dockter R."/>
            <person name="Kennedy M."/>
            <person name="Grigoriev I.V."/>
            <person name="Spatafora J.W."/>
        </authorList>
    </citation>
    <scope>NUCLEOTIDE SEQUENCE [LARGE SCALE GENOMIC DNA]</scope>
    <source>
        <strain evidence="10 11">CBS 120377</strain>
    </source>
</reference>
<keyword evidence="4" id="KW-0255">Endonuclease</keyword>
<dbReference type="InterPro" id="IPR016191">
    <property type="entry name" value="Ribonuclease/ribotoxin"/>
</dbReference>
<sequence length="166" mass="17755">MQFLSFLAILAATSSCVSSAAIDNTVGLSMRDELDDIINLPTKSVRCGGSLARAEIHTTADIKKAATNTLNHLDANTVVGDQNYPKRYGYRDPAVTLSSQCSATDTLYEFPITRGTWNGVPGDTTDIPDRIIIKRTSKKGIYCGLITHTGAPASPITNNPFQSCTG</sequence>
<evidence type="ECO:0000256" key="5">
    <source>
        <dbReference type="ARBA" id="ARBA00022801"/>
    </source>
</evidence>
<accession>A0A194XMU3</accession>
<protein>
    <recommendedName>
        <fullName evidence="2">ribonuclease T1</fullName>
        <ecNumber evidence="2">4.6.1.24</ecNumber>
    </recommendedName>
</protein>
<feature type="chain" id="PRO_5008268421" description="ribonuclease T1" evidence="9">
    <location>
        <begin position="20"/>
        <end position="166"/>
    </location>
</feature>
<evidence type="ECO:0000256" key="6">
    <source>
        <dbReference type="ARBA" id="ARBA00023157"/>
    </source>
</evidence>
<dbReference type="GO" id="GO:0016787">
    <property type="term" value="F:hydrolase activity"/>
    <property type="evidence" value="ECO:0007669"/>
    <property type="project" value="UniProtKB-KW"/>
</dbReference>
<evidence type="ECO:0000256" key="1">
    <source>
        <dbReference type="ARBA" id="ARBA00009006"/>
    </source>
</evidence>
<keyword evidence="7" id="KW-0456">Lyase</keyword>
<dbReference type="PANTHER" id="PTHR42104">
    <property type="entry name" value="EXTRACELLULAR GUANYL-SPECIFIC RIBONUCLEASE RNTA (AFU_ORTHOLOGUE AFUA_4G03230)"/>
    <property type="match status" value="1"/>
</dbReference>
<evidence type="ECO:0000313" key="11">
    <source>
        <dbReference type="Proteomes" id="UP000070700"/>
    </source>
</evidence>
<evidence type="ECO:0000256" key="4">
    <source>
        <dbReference type="ARBA" id="ARBA00022759"/>
    </source>
</evidence>
<dbReference type="EMBL" id="KQ947408">
    <property type="protein sequence ID" value="KUJ21409.1"/>
    <property type="molecule type" value="Genomic_DNA"/>
</dbReference>
<dbReference type="AlphaFoldDB" id="A0A194XMU3"/>
<dbReference type="InParanoid" id="A0A194XMU3"/>
<name>A0A194XMU3_MOLSC</name>
<keyword evidence="11" id="KW-1185">Reference proteome</keyword>
<dbReference type="Pfam" id="PF00545">
    <property type="entry name" value="Ribonuclease"/>
    <property type="match status" value="1"/>
</dbReference>
<feature type="signal peptide" evidence="9">
    <location>
        <begin position="1"/>
        <end position="19"/>
    </location>
</feature>
<evidence type="ECO:0000256" key="2">
    <source>
        <dbReference type="ARBA" id="ARBA00012549"/>
    </source>
</evidence>
<dbReference type="GeneID" id="28831980"/>
<dbReference type="GO" id="GO:0046589">
    <property type="term" value="F:ribonuclease T1 activity"/>
    <property type="evidence" value="ECO:0007669"/>
    <property type="project" value="UniProtKB-EC"/>
</dbReference>
<comment type="catalytic activity">
    <reaction evidence="8">
        <text>[RNA] containing guanosine + H2O = an [RNA fragment]-3'-guanosine-3'-phosphate + a 5'-hydroxy-ribonucleotide-3'-[RNA fragment].</text>
        <dbReference type="EC" id="4.6.1.24"/>
    </reaction>
</comment>
<evidence type="ECO:0000256" key="8">
    <source>
        <dbReference type="ARBA" id="ARBA00034015"/>
    </source>
</evidence>
<keyword evidence="6" id="KW-1015">Disulfide bond</keyword>
<keyword evidence="9" id="KW-0732">Signal</keyword>
<dbReference type="PANTHER" id="PTHR42104:SF1">
    <property type="entry name" value="EXTRACELLULAR GUANYL-SPECIFIC RIBONUCLEASE RNTA (AFU_ORTHOLOGUE AFUA_4G03230)"/>
    <property type="match status" value="1"/>
</dbReference>
<dbReference type="RefSeq" id="XP_018075764.1">
    <property type="nucleotide sequence ID" value="XM_018222254.1"/>
</dbReference>
<dbReference type="Gene3D" id="3.10.450.30">
    <property type="entry name" value="Microbial ribonucleases"/>
    <property type="match status" value="1"/>
</dbReference>
<dbReference type="GO" id="GO:0003723">
    <property type="term" value="F:RNA binding"/>
    <property type="evidence" value="ECO:0007669"/>
    <property type="project" value="InterPro"/>
</dbReference>
<dbReference type="SUPFAM" id="SSF53933">
    <property type="entry name" value="Microbial ribonucleases"/>
    <property type="match status" value="1"/>
</dbReference>
<keyword evidence="5" id="KW-0378">Hydrolase</keyword>
<dbReference type="Proteomes" id="UP000070700">
    <property type="component" value="Unassembled WGS sequence"/>
</dbReference>
<evidence type="ECO:0000313" key="10">
    <source>
        <dbReference type="EMBL" id="KUJ21409.1"/>
    </source>
</evidence>